<dbReference type="PANTHER" id="PTHR11941:SF54">
    <property type="entry name" value="ENOYL-COA HYDRATASE, MITOCHONDRIAL"/>
    <property type="match status" value="1"/>
</dbReference>
<dbReference type="Gene3D" id="3.90.226.10">
    <property type="entry name" value="2-enoyl-CoA Hydratase, Chain A, domain 1"/>
    <property type="match status" value="1"/>
</dbReference>
<accession>A0A2W2INU5</accession>
<dbReference type="Proteomes" id="UP000248544">
    <property type="component" value="Unassembled WGS sequence"/>
</dbReference>
<reference evidence="3 4" key="1">
    <citation type="submission" date="2018-01" db="EMBL/GenBank/DDBJ databases">
        <title>Draft genome sequence of Sphaerisporangium sp. 7K107.</title>
        <authorList>
            <person name="Sahin N."/>
            <person name="Saygin H."/>
            <person name="Ay H."/>
        </authorList>
    </citation>
    <scope>NUCLEOTIDE SEQUENCE [LARGE SCALE GENOMIC DNA]</scope>
    <source>
        <strain evidence="3 4">7K107</strain>
    </source>
</reference>
<dbReference type="InterPro" id="IPR001753">
    <property type="entry name" value="Enoyl-CoA_hydra/iso"/>
</dbReference>
<dbReference type="EMBL" id="POUA01000041">
    <property type="protein sequence ID" value="PZG51554.1"/>
    <property type="molecule type" value="Genomic_DNA"/>
</dbReference>
<dbReference type="PANTHER" id="PTHR11941">
    <property type="entry name" value="ENOYL-COA HYDRATASE-RELATED"/>
    <property type="match status" value="1"/>
</dbReference>
<dbReference type="GO" id="GO:0016853">
    <property type="term" value="F:isomerase activity"/>
    <property type="evidence" value="ECO:0007669"/>
    <property type="project" value="UniProtKB-KW"/>
</dbReference>
<dbReference type="Pfam" id="PF00378">
    <property type="entry name" value="ECH_1"/>
    <property type="match status" value="1"/>
</dbReference>
<keyword evidence="4" id="KW-1185">Reference proteome</keyword>
<dbReference type="GO" id="GO:0006635">
    <property type="term" value="P:fatty acid beta-oxidation"/>
    <property type="evidence" value="ECO:0007669"/>
    <property type="project" value="TreeGrafter"/>
</dbReference>
<organism evidence="3 4">
    <name type="scientific">Spongiactinospora gelatinilytica</name>
    <dbReference type="NCBI Taxonomy" id="2666298"/>
    <lineage>
        <taxon>Bacteria</taxon>
        <taxon>Bacillati</taxon>
        <taxon>Actinomycetota</taxon>
        <taxon>Actinomycetes</taxon>
        <taxon>Streptosporangiales</taxon>
        <taxon>Streptosporangiaceae</taxon>
        <taxon>Spongiactinospora</taxon>
    </lineage>
</organism>
<evidence type="ECO:0000256" key="1">
    <source>
        <dbReference type="ARBA" id="ARBA00005254"/>
    </source>
</evidence>
<sequence>MNNADPAQIVTLTHPAAHVALITLNSPPANTLSRAVRERIIEITAGLHRDPEIRCLVLTGTGGTFTAGADLREDMGLTGDRIDEFLTGFDGVLHALEDFRAPVIAAVNGAAAGGGLELALACDIRIATAGAFFIASGVNVGLIASFWRLARVVGLGPAKEILLTGDRYPAERALRWGLVTEVHPPGELLPAALAKARRIASRPPLSVEAAKACAALAPGLTREQAAALQAEKFHAMVATDDHREAVDAFLSGRAGRYRRR</sequence>
<gene>
    <name evidence="3" type="ORF">C1I98_08255</name>
</gene>
<proteinExistence type="inferred from homology"/>
<dbReference type="CDD" id="cd06558">
    <property type="entry name" value="crotonase-like"/>
    <property type="match status" value="1"/>
</dbReference>
<dbReference type="InterPro" id="IPR029045">
    <property type="entry name" value="ClpP/crotonase-like_dom_sf"/>
</dbReference>
<dbReference type="PROSITE" id="PS00166">
    <property type="entry name" value="ENOYL_COA_HYDRATASE"/>
    <property type="match status" value="1"/>
</dbReference>
<evidence type="ECO:0000256" key="2">
    <source>
        <dbReference type="RuleBase" id="RU003707"/>
    </source>
</evidence>
<protein>
    <submittedName>
        <fullName evidence="3">Enoyl-CoA hydratase/isomerase family protein</fullName>
    </submittedName>
</protein>
<comment type="similarity">
    <text evidence="1 2">Belongs to the enoyl-CoA hydratase/isomerase family.</text>
</comment>
<dbReference type="RefSeq" id="WP_111166485.1">
    <property type="nucleotide sequence ID" value="NZ_POUA01000041.1"/>
</dbReference>
<keyword evidence="3" id="KW-0413">Isomerase</keyword>
<name>A0A2W2INU5_9ACTN</name>
<comment type="caution">
    <text evidence="3">The sequence shown here is derived from an EMBL/GenBank/DDBJ whole genome shotgun (WGS) entry which is preliminary data.</text>
</comment>
<evidence type="ECO:0000313" key="4">
    <source>
        <dbReference type="Proteomes" id="UP000248544"/>
    </source>
</evidence>
<evidence type="ECO:0000313" key="3">
    <source>
        <dbReference type="EMBL" id="PZG51554.1"/>
    </source>
</evidence>
<dbReference type="AlphaFoldDB" id="A0A2W2INU5"/>
<dbReference type="InterPro" id="IPR018376">
    <property type="entry name" value="Enoyl-CoA_hyd/isom_CS"/>
</dbReference>
<dbReference type="SUPFAM" id="SSF52096">
    <property type="entry name" value="ClpP/crotonase"/>
    <property type="match status" value="1"/>
</dbReference>